<dbReference type="InterPro" id="IPR033479">
    <property type="entry name" value="dCache_1"/>
</dbReference>
<gene>
    <name evidence="10" type="ORF">HMPREF0373_00796</name>
</gene>
<feature type="transmembrane region" description="Helical" evidence="7">
    <location>
        <begin position="325"/>
        <end position="344"/>
    </location>
</feature>
<dbReference type="PANTHER" id="PTHR34220">
    <property type="entry name" value="SENSOR HISTIDINE KINASE YPDA"/>
    <property type="match status" value="1"/>
</dbReference>
<dbReference type="PANTHER" id="PTHR34220:SF7">
    <property type="entry name" value="SENSOR HISTIDINE KINASE YPDA"/>
    <property type="match status" value="1"/>
</dbReference>
<accession>U2R9I2</accession>
<evidence type="ECO:0000259" key="9">
    <source>
        <dbReference type="Pfam" id="PF06580"/>
    </source>
</evidence>
<evidence type="ECO:0000256" key="1">
    <source>
        <dbReference type="ARBA" id="ARBA00004651"/>
    </source>
</evidence>
<keyword evidence="6" id="KW-0175">Coiled coil</keyword>
<dbReference type="SUPFAM" id="SSF55874">
    <property type="entry name" value="ATPase domain of HSP90 chaperone/DNA topoisomerase II/histidine kinase"/>
    <property type="match status" value="1"/>
</dbReference>
<name>U2R9I2_EUBRA</name>
<dbReference type="eggNOG" id="COG2972">
    <property type="taxonomic scope" value="Bacteria"/>
</dbReference>
<dbReference type="HOGENOM" id="CLU_434487_0_0_9"/>
<keyword evidence="5 7" id="KW-0472">Membrane</keyword>
<protein>
    <submittedName>
        <fullName evidence="10">HAMP domain protein</fullName>
    </submittedName>
</protein>
<evidence type="ECO:0000256" key="7">
    <source>
        <dbReference type="SAM" id="Phobius"/>
    </source>
</evidence>
<dbReference type="GO" id="GO:0000155">
    <property type="term" value="F:phosphorelay sensor kinase activity"/>
    <property type="evidence" value="ECO:0007669"/>
    <property type="project" value="InterPro"/>
</dbReference>
<evidence type="ECO:0000256" key="4">
    <source>
        <dbReference type="ARBA" id="ARBA00022989"/>
    </source>
</evidence>
<keyword evidence="3 7" id="KW-0812">Transmembrane</keyword>
<dbReference type="RefSeq" id="WP_021738984.1">
    <property type="nucleotide sequence ID" value="NZ_KI271120.1"/>
</dbReference>
<evidence type="ECO:0000256" key="6">
    <source>
        <dbReference type="SAM" id="Coils"/>
    </source>
</evidence>
<evidence type="ECO:0000256" key="2">
    <source>
        <dbReference type="ARBA" id="ARBA00022475"/>
    </source>
</evidence>
<comment type="subcellular location">
    <subcellularLocation>
        <location evidence="1">Cell membrane</location>
        <topology evidence="1">Multi-pass membrane protein</topology>
    </subcellularLocation>
</comment>
<evidence type="ECO:0000313" key="11">
    <source>
        <dbReference type="Proteomes" id="UP000016608"/>
    </source>
</evidence>
<dbReference type="EMBL" id="AWVJ01000055">
    <property type="protein sequence ID" value="ERK50268.1"/>
    <property type="molecule type" value="Genomic_DNA"/>
</dbReference>
<proteinExistence type="predicted"/>
<dbReference type="Pfam" id="PF02743">
    <property type="entry name" value="dCache_1"/>
    <property type="match status" value="1"/>
</dbReference>
<feature type="domain" description="Cache" evidence="8">
    <location>
        <begin position="67"/>
        <end position="268"/>
    </location>
</feature>
<dbReference type="GeneID" id="42786425"/>
<dbReference type="Gene3D" id="3.30.565.10">
    <property type="entry name" value="Histidine kinase-like ATPase, C-terminal domain"/>
    <property type="match status" value="1"/>
</dbReference>
<dbReference type="InterPro" id="IPR010559">
    <property type="entry name" value="Sig_transdc_His_kin_internal"/>
</dbReference>
<dbReference type="InterPro" id="IPR036890">
    <property type="entry name" value="HATPase_C_sf"/>
</dbReference>
<evidence type="ECO:0000259" key="8">
    <source>
        <dbReference type="Pfam" id="PF02743"/>
    </source>
</evidence>
<feature type="coiled-coil region" evidence="6">
    <location>
        <begin position="389"/>
        <end position="428"/>
    </location>
</feature>
<dbReference type="InterPro" id="IPR050640">
    <property type="entry name" value="Bact_2-comp_sensor_kinase"/>
</dbReference>
<keyword evidence="4 7" id="KW-1133">Transmembrane helix</keyword>
<feature type="non-terminal residue" evidence="10">
    <location>
        <position position="1"/>
    </location>
</feature>
<evidence type="ECO:0000256" key="3">
    <source>
        <dbReference type="ARBA" id="ARBA00022692"/>
    </source>
</evidence>
<keyword evidence="2" id="KW-1003">Cell membrane</keyword>
<dbReference type="Proteomes" id="UP000016608">
    <property type="component" value="Unassembled WGS sequence"/>
</dbReference>
<dbReference type="GO" id="GO:0005886">
    <property type="term" value="C:plasma membrane"/>
    <property type="evidence" value="ECO:0007669"/>
    <property type="project" value="UniProtKB-SubCell"/>
</dbReference>
<dbReference type="AlphaFoldDB" id="U2R9I2"/>
<dbReference type="Gene3D" id="6.10.340.10">
    <property type="match status" value="1"/>
</dbReference>
<dbReference type="Pfam" id="PF06580">
    <property type="entry name" value="His_kinase"/>
    <property type="match status" value="1"/>
</dbReference>
<evidence type="ECO:0000313" key="10">
    <source>
        <dbReference type="EMBL" id="ERK50268.1"/>
    </source>
</evidence>
<comment type="caution">
    <text evidence="10">The sequence shown here is derived from an EMBL/GenBank/DDBJ whole genome shotgun (WGS) entry which is preliminary data.</text>
</comment>
<sequence>IINFLIIIQEVMKKTHNGKQVPFFHIFNKLSDSINFTQRLFLSFIFIAVPVMAALFIGSFLFLQSSIHQSIEQTQAIEVQKLNTQLLAMFNDIENISREMVYNSDIQKFMQDAAAGDPYPEDHSTAYYVNAFVANRDYINSMVLTGMNHTLFSTEHAYTDVSSFQNIQDKWWFPSLQKSDTSYQWFPYAFLSAKTYQSQENKEIPNQINTLMLARPVFSTADYQTQLGYLMIYLDDEYIQNLWHQISFGNSTNAFLMDANNNVIISNVSMKDYSGILDEHLVPEKSGIISWKKEQYVVTCSNLNHNRWKSCMITPYKEVNHNASVLMGELVLMIAVIILILFLISRYSANNMARPIISLSRLMDTYHGFDDKTIDTRQISAYKIRTDEIGQMYRSYEQLEDRLNTLIQENYVKNIEKKDAELALLQSQINPHFLYNTLDSINWIALTNGQDEISEMITALSDTFRLSLMKNNSPFTELNQEIRYIQSYLVLQKFRYEDRLTYDFDLPEPLPLIFIPRFILQPIIENALKHGISQLEHGGRLGISISVDDFTHIIIRNDGTNINLEKMQRLLAFDPNDPTLLNFENEGYGVQNINRRIKLICGANYGLTYKRTDSQTICTILLPVRTSGV</sequence>
<evidence type="ECO:0000256" key="5">
    <source>
        <dbReference type="ARBA" id="ARBA00023136"/>
    </source>
</evidence>
<keyword evidence="11" id="KW-1185">Reference proteome</keyword>
<reference evidence="10 11" key="1">
    <citation type="submission" date="2013-06" db="EMBL/GenBank/DDBJ databases">
        <authorList>
            <person name="Weinstock G."/>
            <person name="Sodergren E."/>
            <person name="Lobos E.A."/>
            <person name="Fulton L."/>
            <person name="Fulton R."/>
            <person name="Courtney L."/>
            <person name="Fronick C."/>
            <person name="O'Laughlin M."/>
            <person name="Godfrey J."/>
            <person name="Wilson R.M."/>
            <person name="Miner T."/>
            <person name="Farmer C."/>
            <person name="Delehaunty K."/>
            <person name="Cordes M."/>
            <person name="Minx P."/>
            <person name="Tomlinson C."/>
            <person name="Chen J."/>
            <person name="Wollam A."/>
            <person name="Pepin K.H."/>
            <person name="Bhonagiri V."/>
            <person name="Zhang X."/>
            <person name="Warren W."/>
            <person name="Mitreva M."/>
            <person name="Mardis E.R."/>
            <person name="Wilson R.K."/>
        </authorList>
    </citation>
    <scope>NUCLEOTIDE SEQUENCE [LARGE SCALE GENOMIC DNA]</scope>
    <source>
        <strain evidence="10 11">ATCC 29099</strain>
    </source>
</reference>
<feature type="domain" description="Signal transduction histidine kinase internal region" evidence="9">
    <location>
        <begin position="420"/>
        <end position="500"/>
    </location>
</feature>
<organism evidence="10 11">
    <name type="scientific">Eubacterium ramulus ATCC 29099</name>
    <dbReference type="NCBI Taxonomy" id="1256908"/>
    <lineage>
        <taxon>Bacteria</taxon>
        <taxon>Bacillati</taxon>
        <taxon>Bacillota</taxon>
        <taxon>Clostridia</taxon>
        <taxon>Eubacteriales</taxon>
        <taxon>Eubacteriaceae</taxon>
        <taxon>Eubacterium</taxon>
    </lineage>
</organism>
<dbReference type="PATRIC" id="fig|1256908.3.peg.733"/>
<feature type="transmembrane region" description="Helical" evidence="7">
    <location>
        <begin position="40"/>
        <end position="63"/>
    </location>
</feature>